<dbReference type="AlphaFoldDB" id="A0A560FZE7"/>
<organism evidence="2 3">
    <name type="scientific">Nitrospirillum amazonense</name>
    <dbReference type="NCBI Taxonomy" id="28077"/>
    <lineage>
        <taxon>Bacteria</taxon>
        <taxon>Pseudomonadati</taxon>
        <taxon>Pseudomonadota</taxon>
        <taxon>Alphaproteobacteria</taxon>
        <taxon>Rhodospirillales</taxon>
        <taxon>Azospirillaceae</taxon>
        <taxon>Nitrospirillum</taxon>
    </lineage>
</organism>
<gene>
    <name evidence="2" type="ORF">FBZ88_107191</name>
</gene>
<dbReference type="Pfam" id="PF17765">
    <property type="entry name" value="MLTR_LBD"/>
    <property type="match status" value="1"/>
</dbReference>
<dbReference type="InterPro" id="IPR041413">
    <property type="entry name" value="MLTR_LBD"/>
</dbReference>
<dbReference type="SUPFAM" id="SSF47413">
    <property type="entry name" value="lambda repressor-like DNA-binding domains"/>
    <property type="match status" value="1"/>
</dbReference>
<reference evidence="2 3" key="1">
    <citation type="submission" date="2019-06" db="EMBL/GenBank/DDBJ databases">
        <title>Genomic Encyclopedia of Type Strains, Phase IV (KMG-V): Genome sequencing to study the core and pangenomes of soil and plant-associated prokaryotes.</title>
        <authorList>
            <person name="Whitman W."/>
        </authorList>
    </citation>
    <scope>NUCLEOTIDE SEQUENCE [LARGE SCALE GENOMIC DNA]</scope>
    <source>
        <strain evidence="2 3">BR 11865</strain>
    </source>
</reference>
<proteinExistence type="predicted"/>
<keyword evidence="3" id="KW-1185">Reference proteome</keyword>
<protein>
    <submittedName>
        <fullName evidence="2">Helix-turn-helix protein</fullName>
    </submittedName>
</protein>
<dbReference type="Pfam" id="PF13560">
    <property type="entry name" value="HTH_31"/>
    <property type="match status" value="1"/>
</dbReference>
<dbReference type="Gene3D" id="3.30.450.180">
    <property type="match status" value="1"/>
</dbReference>
<accession>A0A560FZE7</accession>
<dbReference type="PANTHER" id="PTHR35010:SF2">
    <property type="entry name" value="BLL4672 PROTEIN"/>
    <property type="match status" value="1"/>
</dbReference>
<dbReference type="RefSeq" id="WP_145617276.1">
    <property type="nucleotide sequence ID" value="NZ_JAYNFR010000011.1"/>
</dbReference>
<dbReference type="CDD" id="cd00093">
    <property type="entry name" value="HTH_XRE"/>
    <property type="match status" value="1"/>
</dbReference>
<dbReference type="Gene3D" id="1.10.260.40">
    <property type="entry name" value="lambda repressor-like DNA-binding domains"/>
    <property type="match status" value="1"/>
</dbReference>
<sequence length="275" mass="30027">MDILDTSKRRELGEFVRAQRERLSPAALGLAPGPRRRTPGLRREELAQLSGVSVTWYTWIEQGRDVSISPAALGRLAVALRLSAAERAYLFDLAGKRDPDGAAAGEDAPVPAALDALVRGVPYPAYLLDRQWNALAWNAAAARLVIGWLDHGEDRNQLRYLFLAPAAQALIPDWAERARRVVAEFRVDYSHHLNDPGMRALVTDLSQRSPLFADLWHAHTVTARAGGERAFEHPTDGPLRYEQLTFALAGQTDVKLVTLVPIGVPTGPPIGVAAG</sequence>
<dbReference type="Proteomes" id="UP000316545">
    <property type="component" value="Unassembled WGS sequence"/>
</dbReference>
<evidence type="ECO:0000259" key="1">
    <source>
        <dbReference type="SMART" id="SM00530"/>
    </source>
</evidence>
<evidence type="ECO:0000313" key="3">
    <source>
        <dbReference type="Proteomes" id="UP000316545"/>
    </source>
</evidence>
<comment type="caution">
    <text evidence="2">The sequence shown here is derived from an EMBL/GenBank/DDBJ whole genome shotgun (WGS) entry which is preliminary data.</text>
</comment>
<name>A0A560FZE7_9PROT</name>
<dbReference type="SMART" id="SM00530">
    <property type="entry name" value="HTH_XRE"/>
    <property type="match status" value="1"/>
</dbReference>
<dbReference type="EMBL" id="VITO01000007">
    <property type="protein sequence ID" value="TWB27023.1"/>
    <property type="molecule type" value="Genomic_DNA"/>
</dbReference>
<evidence type="ECO:0000313" key="2">
    <source>
        <dbReference type="EMBL" id="TWB27023.1"/>
    </source>
</evidence>
<dbReference type="InterPro" id="IPR010982">
    <property type="entry name" value="Lambda_DNA-bd_dom_sf"/>
</dbReference>
<dbReference type="GO" id="GO:0003677">
    <property type="term" value="F:DNA binding"/>
    <property type="evidence" value="ECO:0007669"/>
    <property type="project" value="InterPro"/>
</dbReference>
<feature type="domain" description="HTH cro/C1-type" evidence="1">
    <location>
        <begin position="15"/>
        <end position="87"/>
    </location>
</feature>
<dbReference type="InterPro" id="IPR001387">
    <property type="entry name" value="Cro/C1-type_HTH"/>
</dbReference>
<dbReference type="PANTHER" id="PTHR35010">
    <property type="entry name" value="BLL4672 PROTEIN-RELATED"/>
    <property type="match status" value="1"/>
</dbReference>